<accession>A0ABP7BYP1</accession>
<dbReference type="InterPro" id="IPR008949">
    <property type="entry name" value="Isoprenoid_synthase_dom_sf"/>
</dbReference>
<organism evidence="1 2">
    <name type="scientific">Arthrobacter ginkgonis</name>
    <dbReference type="NCBI Taxonomy" id="1630594"/>
    <lineage>
        <taxon>Bacteria</taxon>
        <taxon>Bacillati</taxon>
        <taxon>Actinomycetota</taxon>
        <taxon>Actinomycetes</taxon>
        <taxon>Micrococcales</taxon>
        <taxon>Micrococcaceae</taxon>
        <taxon>Arthrobacter</taxon>
    </lineage>
</organism>
<name>A0ABP7BYP1_9MICC</name>
<proteinExistence type="predicted"/>
<dbReference type="PANTHER" id="PTHR31480">
    <property type="entry name" value="BIFUNCTIONAL LYCOPENE CYCLASE/PHYTOENE SYNTHASE"/>
    <property type="match status" value="1"/>
</dbReference>
<dbReference type="Proteomes" id="UP001500752">
    <property type="component" value="Unassembled WGS sequence"/>
</dbReference>
<protein>
    <submittedName>
        <fullName evidence="1">Squalene/phytoene synthase family protein</fullName>
    </submittedName>
</protein>
<dbReference type="InterPro" id="IPR002060">
    <property type="entry name" value="Squ/phyt_synthse"/>
</dbReference>
<dbReference type="InterPro" id="IPR044843">
    <property type="entry name" value="Trans_IPPS_bact-type"/>
</dbReference>
<reference evidence="2" key="1">
    <citation type="journal article" date="2019" name="Int. J. Syst. Evol. Microbiol.">
        <title>The Global Catalogue of Microorganisms (GCM) 10K type strain sequencing project: providing services to taxonomists for standard genome sequencing and annotation.</title>
        <authorList>
            <consortium name="The Broad Institute Genomics Platform"/>
            <consortium name="The Broad Institute Genome Sequencing Center for Infectious Disease"/>
            <person name="Wu L."/>
            <person name="Ma J."/>
        </authorList>
    </citation>
    <scope>NUCLEOTIDE SEQUENCE [LARGE SCALE GENOMIC DNA]</scope>
    <source>
        <strain evidence="2">JCM 30742</strain>
    </source>
</reference>
<dbReference type="RefSeq" id="WP_345148944.1">
    <property type="nucleotide sequence ID" value="NZ_BAABEO010000008.1"/>
</dbReference>
<gene>
    <name evidence="1" type="ORF">GCM10023081_10170</name>
</gene>
<dbReference type="EMBL" id="BAABEO010000008">
    <property type="protein sequence ID" value="GAA3673784.1"/>
    <property type="molecule type" value="Genomic_DNA"/>
</dbReference>
<evidence type="ECO:0000313" key="1">
    <source>
        <dbReference type="EMBL" id="GAA3673784.1"/>
    </source>
</evidence>
<comment type="caution">
    <text evidence="1">The sequence shown here is derived from an EMBL/GenBank/DDBJ whole genome shotgun (WGS) entry which is preliminary data.</text>
</comment>
<dbReference type="SFLD" id="SFLDG01212">
    <property type="entry name" value="Phytoene_synthase_like"/>
    <property type="match status" value="1"/>
</dbReference>
<sequence length="297" mass="30889">MDSLTRYTQTATRSAAVVISRYSTSFGLACRLLPPGARRDVENIYALVRVADEAVDGAAAAAGLDPAAVGEQLDRLEQETAAALRTGYSTNLVVHAFAGSARSAGIGMDLVEPFFASMRADLTVAEHSAESLGEYIYGSAEVVGLMCLRVFQTLPGAAQGRDAELAAAARSLGAAFQKVNFLRDLAADTRELGRTYFSDAGPADFDEARKHGLVADIRADLAAAAPGIGLLAPGARRAVGLAHGLFSALADRIEQVPAAELLTSRVRVGGPGKARVALRVLARPESVARAGLQGAAR</sequence>
<dbReference type="SUPFAM" id="SSF48576">
    <property type="entry name" value="Terpenoid synthases"/>
    <property type="match status" value="1"/>
</dbReference>
<keyword evidence="2" id="KW-1185">Reference proteome</keyword>
<dbReference type="Pfam" id="PF00494">
    <property type="entry name" value="SQS_PSY"/>
    <property type="match status" value="1"/>
</dbReference>
<dbReference type="SFLD" id="SFLDG01018">
    <property type="entry name" value="Squalene/Phytoene_Synthase_Lik"/>
    <property type="match status" value="1"/>
</dbReference>
<dbReference type="SFLD" id="SFLDS00005">
    <property type="entry name" value="Isoprenoid_Synthase_Type_I"/>
    <property type="match status" value="1"/>
</dbReference>
<evidence type="ECO:0000313" key="2">
    <source>
        <dbReference type="Proteomes" id="UP001500752"/>
    </source>
</evidence>
<dbReference type="Gene3D" id="1.10.600.10">
    <property type="entry name" value="Farnesyl Diphosphate Synthase"/>
    <property type="match status" value="1"/>
</dbReference>